<dbReference type="Proteomes" id="UP000093629">
    <property type="component" value="Unassembled WGS sequence"/>
</dbReference>
<dbReference type="OrthoDB" id="2613315at2"/>
<gene>
    <name evidence="1" type="ORF">A5636_17670</name>
</gene>
<proteinExistence type="predicted"/>
<comment type="caution">
    <text evidence="1">The sequence shown here is derived from an EMBL/GenBank/DDBJ whole genome shotgun (WGS) entry which is preliminary data.</text>
</comment>
<protein>
    <submittedName>
        <fullName evidence="1">Uncharacterized protein</fullName>
    </submittedName>
</protein>
<name>A0A1A3ND34_MYCAS</name>
<reference evidence="2" key="1">
    <citation type="submission" date="2016-06" db="EMBL/GenBank/DDBJ databases">
        <authorList>
            <person name="Sutton G."/>
            <person name="Brinkac L."/>
            <person name="Sanka R."/>
            <person name="Adams M."/>
            <person name="Lau E."/>
            <person name="Garcia-Basteiro A."/>
            <person name="Lopez-Varela E."/>
            <person name="Palencia S."/>
        </authorList>
    </citation>
    <scope>NUCLEOTIDE SEQUENCE [LARGE SCALE GENOMIC DNA]</scope>
    <source>
        <strain evidence="2">1245139.5</strain>
    </source>
</reference>
<dbReference type="AlphaFoldDB" id="A0A1A3ND34"/>
<keyword evidence="2" id="KW-1185">Reference proteome</keyword>
<evidence type="ECO:0000313" key="1">
    <source>
        <dbReference type="EMBL" id="OBK19696.1"/>
    </source>
</evidence>
<dbReference type="EMBL" id="LZLQ01000012">
    <property type="protein sequence ID" value="OBK19696.1"/>
    <property type="molecule type" value="Genomic_DNA"/>
</dbReference>
<accession>A0A1A3ND34</accession>
<evidence type="ECO:0000313" key="2">
    <source>
        <dbReference type="Proteomes" id="UP000093629"/>
    </source>
</evidence>
<sequence>MRSALLSRACEEESQVSVNIDDDLEFLGEQIEALKRLGQRDAVSDGEIYDFSIRWGTALAGRLPRLVHFSSLNMLDEVGQRKFESLCAELRALSAPISRFNLAQPEIRAAAT</sequence>
<organism evidence="1 2">
    <name type="scientific">Mycobacterium asiaticum</name>
    <dbReference type="NCBI Taxonomy" id="1790"/>
    <lineage>
        <taxon>Bacteria</taxon>
        <taxon>Bacillati</taxon>
        <taxon>Actinomycetota</taxon>
        <taxon>Actinomycetes</taxon>
        <taxon>Mycobacteriales</taxon>
        <taxon>Mycobacteriaceae</taxon>
        <taxon>Mycobacterium</taxon>
    </lineage>
</organism>